<dbReference type="GO" id="GO:0016747">
    <property type="term" value="F:acyltransferase activity, transferring groups other than amino-acyl groups"/>
    <property type="evidence" value="ECO:0007669"/>
    <property type="project" value="InterPro"/>
</dbReference>
<dbReference type="Pfam" id="PF01757">
    <property type="entry name" value="Acyl_transf_3"/>
    <property type="match status" value="1"/>
</dbReference>
<organism evidence="3">
    <name type="scientific">Dyadobacter sp. 676</name>
    <dbReference type="NCBI Taxonomy" id="3088362"/>
    <lineage>
        <taxon>Bacteria</taxon>
        <taxon>Pseudomonadati</taxon>
        <taxon>Bacteroidota</taxon>
        <taxon>Cytophagia</taxon>
        <taxon>Cytophagales</taxon>
        <taxon>Spirosomataceae</taxon>
        <taxon>Dyadobacter</taxon>
    </lineage>
</organism>
<protein>
    <submittedName>
        <fullName evidence="3">Acyltransferase family protein</fullName>
    </submittedName>
</protein>
<dbReference type="EMBL" id="CP159289">
    <property type="protein sequence ID" value="XCH27136.1"/>
    <property type="molecule type" value="Genomic_DNA"/>
</dbReference>
<reference evidence="3" key="1">
    <citation type="submission" date="2024-06" db="EMBL/GenBank/DDBJ databases">
        <title>Sequencing and assembly of the genome of Dyadobacter sp. strain 676, a symbiont of Cyamopsis tetragonoloba.</title>
        <authorList>
            <person name="Guro P."/>
            <person name="Sazanova A."/>
            <person name="Kuznetsova I."/>
            <person name="Belimov A."/>
            <person name="Safronova V."/>
        </authorList>
    </citation>
    <scope>NUCLEOTIDE SEQUENCE</scope>
    <source>
        <strain evidence="3">676</strain>
    </source>
</reference>
<dbReference type="InterPro" id="IPR050623">
    <property type="entry name" value="Glucan_succinyl_AcylTrfase"/>
</dbReference>
<keyword evidence="1" id="KW-0812">Transmembrane</keyword>
<feature type="domain" description="Acyltransferase 3" evidence="2">
    <location>
        <begin position="18"/>
        <end position="132"/>
    </location>
</feature>
<evidence type="ECO:0000313" key="3">
    <source>
        <dbReference type="EMBL" id="XCH27136.1"/>
    </source>
</evidence>
<feature type="transmembrane region" description="Helical" evidence="1">
    <location>
        <begin position="21"/>
        <end position="43"/>
    </location>
</feature>
<dbReference type="AlphaFoldDB" id="A0AAU8FS02"/>
<keyword evidence="1" id="KW-0472">Membrane</keyword>
<evidence type="ECO:0000256" key="1">
    <source>
        <dbReference type="SAM" id="Phobius"/>
    </source>
</evidence>
<sequence length="136" mass="15884">MESKSGQFPINPTHVRRYDLDWLRVIAFGILIFYHVGMFFNYWEWHVKNNVLTHAVEWPMRFSSQWRMSLLFMISGAGVYFALGNRGAAAFLGERFVRIFVPLAFGMFVIVPPQIFFERLTQGQTYDYGGFLQNGV</sequence>
<feature type="transmembrane region" description="Helical" evidence="1">
    <location>
        <begin position="96"/>
        <end position="117"/>
    </location>
</feature>
<dbReference type="PANTHER" id="PTHR36927:SF3">
    <property type="entry name" value="GLUCANS BIOSYNTHESIS PROTEIN C"/>
    <property type="match status" value="1"/>
</dbReference>
<feature type="transmembrane region" description="Helical" evidence="1">
    <location>
        <begin position="66"/>
        <end position="84"/>
    </location>
</feature>
<dbReference type="RefSeq" id="WP_353722397.1">
    <property type="nucleotide sequence ID" value="NZ_CP159289.1"/>
</dbReference>
<evidence type="ECO:0000259" key="2">
    <source>
        <dbReference type="Pfam" id="PF01757"/>
    </source>
</evidence>
<keyword evidence="1" id="KW-1133">Transmembrane helix</keyword>
<name>A0AAU8FS02_9BACT</name>
<keyword evidence="3" id="KW-0808">Transferase</keyword>
<accession>A0AAU8FS02</accession>
<dbReference type="PANTHER" id="PTHR36927">
    <property type="entry name" value="BLR4337 PROTEIN"/>
    <property type="match status" value="1"/>
</dbReference>
<gene>
    <name evidence="3" type="ORF">ABV298_12330</name>
</gene>
<proteinExistence type="predicted"/>
<dbReference type="InterPro" id="IPR002656">
    <property type="entry name" value="Acyl_transf_3_dom"/>
</dbReference>
<keyword evidence="3" id="KW-0012">Acyltransferase</keyword>